<feature type="region of interest" description="Disordered" evidence="1">
    <location>
        <begin position="1"/>
        <end position="40"/>
    </location>
</feature>
<proteinExistence type="predicted"/>
<evidence type="ECO:0000313" key="3">
    <source>
        <dbReference type="Proteomes" id="UP001516023"/>
    </source>
</evidence>
<protein>
    <recommendedName>
        <fullName evidence="4">SET domain-containing protein</fullName>
    </recommendedName>
</protein>
<keyword evidence="3" id="KW-1185">Reference proteome</keyword>
<reference evidence="2 3" key="1">
    <citation type="journal article" date="2020" name="G3 (Bethesda)">
        <title>Improved Reference Genome for Cyclotella cryptica CCMP332, a Model for Cell Wall Morphogenesis, Salinity Adaptation, and Lipid Production in Diatoms (Bacillariophyta).</title>
        <authorList>
            <person name="Roberts W.R."/>
            <person name="Downey K.M."/>
            <person name="Ruck E.C."/>
            <person name="Traller J.C."/>
            <person name="Alverson A.J."/>
        </authorList>
    </citation>
    <scope>NUCLEOTIDE SEQUENCE [LARGE SCALE GENOMIC DNA]</scope>
    <source>
        <strain evidence="2 3">CCMP332</strain>
    </source>
</reference>
<feature type="compositionally biased region" description="Basic and acidic residues" evidence="1">
    <location>
        <begin position="1"/>
        <end position="24"/>
    </location>
</feature>
<sequence>LLEREDGLPLRQEKDVAPKEENLRNHRSGHKQSSKLLKGDSKWAAEVKEEERRRNILLTKPHRWHTFNYWDLHAYFSCTLEFGNGRPLYNSTQWMRLRDYYNHFALRDATEEAAVQDGQMNRTFKYSDEVFDPPVEGFHSSSKFKGRSIRAKRNIALGEVVNKNCNNTVIFSNGHTFRKFLFGIYQRRSEFDAGTACDVLKWSWIQKLENAQDVKPMVIFSPLDVSGLTNDGRDANMDCGVGDEDIAKRDIVKGEEIICHYLDFASPASWPQLGL</sequence>
<dbReference type="Proteomes" id="UP001516023">
    <property type="component" value="Unassembled WGS sequence"/>
</dbReference>
<organism evidence="2 3">
    <name type="scientific">Cyclotella cryptica</name>
    <dbReference type="NCBI Taxonomy" id="29204"/>
    <lineage>
        <taxon>Eukaryota</taxon>
        <taxon>Sar</taxon>
        <taxon>Stramenopiles</taxon>
        <taxon>Ochrophyta</taxon>
        <taxon>Bacillariophyta</taxon>
        <taxon>Coscinodiscophyceae</taxon>
        <taxon>Thalassiosirophycidae</taxon>
        <taxon>Stephanodiscales</taxon>
        <taxon>Stephanodiscaceae</taxon>
        <taxon>Cyclotella</taxon>
    </lineage>
</organism>
<feature type="non-terminal residue" evidence="2">
    <location>
        <position position="1"/>
    </location>
</feature>
<evidence type="ECO:0008006" key="4">
    <source>
        <dbReference type="Google" id="ProtNLM"/>
    </source>
</evidence>
<accession>A0ABD3P6T8</accession>
<dbReference type="AlphaFoldDB" id="A0ABD3P6T8"/>
<evidence type="ECO:0000313" key="2">
    <source>
        <dbReference type="EMBL" id="KAL3783484.1"/>
    </source>
</evidence>
<dbReference type="SUPFAM" id="SSF82199">
    <property type="entry name" value="SET domain"/>
    <property type="match status" value="1"/>
</dbReference>
<dbReference type="EMBL" id="JABMIG020000259">
    <property type="protein sequence ID" value="KAL3783484.1"/>
    <property type="molecule type" value="Genomic_DNA"/>
</dbReference>
<gene>
    <name evidence="2" type="ORF">HJC23_000322</name>
</gene>
<name>A0ABD3P6T8_9STRA</name>
<evidence type="ECO:0000256" key="1">
    <source>
        <dbReference type="SAM" id="MobiDB-lite"/>
    </source>
</evidence>
<dbReference type="InterPro" id="IPR046341">
    <property type="entry name" value="SET_dom_sf"/>
</dbReference>
<comment type="caution">
    <text evidence="2">The sequence shown here is derived from an EMBL/GenBank/DDBJ whole genome shotgun (WGS) entry which is preliminary data.</text>
</comment>